<sequence>MAAQTVLPRCEISIRASLMLFAQTLFGAIFVSVGQNFLNGELAKPLAELSTITPRQIESAGVPGLLRMVPTR</sequence>
<evidence type="ECO:0000313" key="2">
    <source>
        <dbReference type="EMBL" id="KAJ4317960.1"/>
    </source>
</evidence>
<comment type="caution">
    <text evidence="2">The sequence shown here is derived from an EMBL/GenBank/DDBJ whole genome shotgun (WGS) entry which is preliminary data.</text>
</comment>
<feature type="transmembrane region" description="Helical" evidence="1">
    <location>
        <begin position="12"/>
        <end position="33"/>
    </location>
</feature>
<evidence type="ECO:0000256" key="1">
    <source>
        <dbReference type="SAM" id="Phobius"/>
    </source>
</evidence>
<reference evidence="2" key="1">
    <citation type="submission" date="2022-10" db="EMBL/GenBank/DDBJ databases">
        <title>Tapping the CABI collections for fungal endophytes: first genome assemblies for Collariella, Neodidymelliopsis, Ascochyta clinopodiicola, Didymella pomorum, Didymosphaeria variabile, Neocosmospora piperis and Neocucurbitaria cava.</title>
        <authorList>
            <person name="Hill R."/>
        </authorList>
    </citation>
    <scope>NUCLEOTIDE SEQUENCE</scope>
    <source>
        <strain evidence="2">IMI 366586</strain>
    </source>
</reference>
<proteinExistence type="predicted"/>
<name>A0A9W8WAM7_9HYPO</name>
<dbReference type="EMBL" id="JAPEUR010000150">
    <property type="protein sequence ID" value="KAJ4317960.1"/>
    <property type="molecule type" value="Genomic_DNA"/>
</dbReference>
<keyword evidence="3" id="KW-1185">Reference proteome</keyword>
<keyword evidence="1" id="KW-0812">Transmembrane</keyword>
<dbReference type="Proteomes" id="UP001140502">
    <property type="component" value="Unassembled WGS sequence"/>
</dbReference>
<evidence type="ECO:0000313" key="3">
    <source>
        <dbReference type="Proteomes" id="UP001140502"/>
    </source>
</evidence>
<gene>
    <name evidence="2" type="ORF">N0V84_007101</name>
</gene>
<protein>
    <submittedName>
        <fullName evidence="2">Uncharacterized protein</fullName>
    </submittedName>
</protein>
<dbReference type="OrthoDB" id="10021397at2759"/>
<dbReference type="AlphaFoldDB" id="A0A9W8WAM7"/>
<keyword evidence="1" id="KW-1133">Transmembrane helix</keyword>
<keyword evidence="1" id="KW-0472">Membrane</keyword>
<organism evidence="2 3">
    <name type="scientific">Fusarium piperis</name>
    <dbReference type="NCBI Taxonomy" id="1435070"/>
    <lineage>
        <taxon>Eukaryota</taxon>
        <taxon>Fungi</taxon>
        <taxon>Dikarya</taxon>
        <taxon>Ascomycota</taxon>
        <taxon>Pezizomycotina</taxon>
        <taxon>Sordariomycetes</taxon>
        <taxon>Hypocreomycetidae</taxon>
        <taxon>Hypocreales</taxon>
        <taxon>Nectriaceae</taxon>
        <taxon>Fusarium</taxon>
        <taxon>Fusarium solani species complex</taxon>
    </lineage>
</organism>
<accession>A0A9W8WAM7</accession>